<dbReference type="RefSeq" id="XP_025380547.1">
    <property type="nucleotide sequence ID" value="XM_025519867.1"/>
</dbReference>
<evidence type="ECO:0000256" key="2">
    <source>
        <dbReference type="ARBA" id="ARBA00004123"/>
    </source>
</evidence>
<dbReference type="PANTHER" id="PTHR45625">
    <property type="entry name" value="PEPTIDYL-PROLYL CIS-TRANS ISOMERASE-RELATED"/>
    <property type="match status" value="1"/>
</dbReference>
<sequence>MSNIYVTEPPPSGRVILETSKGDIEIELFAKECPKACRNLITLALEGYYDDLIFHRLVPDFIIQTGDPTGSGLGGESVYGQPFHDELHQRLRFNRRGLLGMANASSPHSNDSQFFLTLAPTPELQGKHTMFGRVVGQTIYNLVNLSQDVEMSKDVEDRPLYPPKLKTIRVVDNPFDDVVPRVTREEKKAQERAKKEAEARRLERDREGTRSKKKNTALLSFVGEEEEDEEAALSFKGKPKSSHDLLKDDRKLSKMHAEPSARGASSSASPIVAEPPQSGSNGASSSNGADKKEKKRRKAQGDGEGEDLSSLRAKLQAADEGGSAASKIADLEASIRGLSKRPSTSAGEEAKKEKEVKRGKALLEDLRAQYSKSKPQGKVKSKAKDKDEETSDLLRKFQTRVREDAHREEKRKRKRREEEEREEIPDDLREYGASDEDDDEKGWRDHTFDFGGKSLLEDKHDSAEYVTLDPRDSTSSKALELGFGSKDASERARAEKAKQHGRRGRDWVDEREWDKKRGDRNRDRRDEKDTRRGAQYSRDGRSPEPSRASRMERW</sequence>
<dbReference type="FunCoup" id="A0A316YVP9">
    <property type="interactions" value="298"/>
</dbReference>
<reference evidence="7 8" key="1">
    <citation type="journal article" date="2018" name="Mol. Biol. Evol.">
        <title>Broad Genomic Sampling Reveals a Smut Pathogenic Ancestry of the Fungal Clade Ustilaginomycotina.</title>
        <authorList>
            <person name="Kijpornyongpan T."/>
            <person name="Mondo S.J."/>
            <person name="Barry K."/>
            <person name="Sandor L."/>
            <person name="Lee J."/>
            <person name="Lipzen A."/>
            <person name="Pangilinan J."/>
            <person name="LaButti K."/>
            <person name="Hainaut M."/>
            <person name="Henrissat B."/>
            <person name="Grigoriev I.V."/>
            <person name="Spatafora J.W."/>
            <person name="Aime M.C."/>
        </authorList>
    </citation>
    <scope>NUCLEOTIDE SEQUENCE [LARGE SCALE GENOMIC DNA]</scope>
    <source>
        <strain evidence="7 8">MCA 4198</strain>
    </source>
</reference>
<dbReference type="GO" id="GO:0003755">
    <property type="term" value="F:peptidyl-prolyl cis-trans isomerase activity"/>
    <property type="evidence" value="ECO:0007669"/>
    <property type="project" value="UniProtKB-EC"/>
</dbReference>
<feature type="compositionally biased region" description="Basic and acidic residues" evidence="5">
    <location>
        <begin position="241"/>
        <end position="259"/>
    </location>
</feature>
<dbReference type="AlphaFoldDB" id="A0A316YVP9"/>
<evidence type="ECO:0000256" key="4">
    <source>
        <dbReference type="ARBA" id="ARBA00038509"/>
    </source>
</evidence>
<gene>
    <name evidence="7" type="ORF">FA10DRAFT_257655</name>
</gene>
<dbReference type="OrthoDB" id="442970at2759"/>
<keyword evidence="3" id="KW-0539">Nucleus</keyword>
<dbReference type="Proteomes" id="UP000245768">
    <property type="component" value="Unassembled WGS sequence"/>
</dbReference>
<dbReference type="PRINTS" id="PR00153">
    <property type="entry name" value="CSAPPISMRASE"/>
</dbReference>
<organism evidence="7 8">
    <name type="scientific">Acaromyces ingoldii</name>
    <dbReference type="NCBI Taxonomy" id="215250"/>
    <lineage>
        <taxon>Eukaryota</taxon>
        <taxon>Fungi</taxon>
        <taxon>Dikarya</taxon>
        <taxon>Basidiomycota</taxon>
        <taxon>Ustilaginomycotina</taxon>
        <taxon>Exobasidiomycetes</taxon>
        <taxon>Exobasidiales</taxon>
        <taxon>Cryptobasidiaceae</taxon>
        <taxon>Acaromyces</taxon>
    </lineage>
</organism>
<evidence type="ECO:0000259" key="6">
    <source>
        <dbReference type="PROSITE" id="PS50072"/>
    </source>
</evidence>
<dbReference type="PANTHER" id="PTHR45625:SF6">
    <property type="entry name" value="SPLICEOSOME-ASSOCIATED PROTEIN CWC27 HOMOLOG"/>
    <property type="match status" value="1"/>
</dbReference>
<feature type="compositionally biased region" description="Low complexity" evidence="5">
    <location>
        <begin position="278"/>
        <end position="288"/>
    </location>
</feature>
<feature type="domain" description="PPIase cyclophilin-type" evidence="6">
    <location>
        <begin position="22"/>
        <end position="170"/>
    </location>
</feature>
<dbReference type="InterPro" id="IPR044666">
    <property type="entry name" value="Cyclophilin_A-like"/>
</dbReference>
<dbReference type="InterPro" id="IPR020892">
    <property type="entry name" value="Cyclophilin-type_PPIase_CS"/>
</dbReference>
<name>A0A316YVP9_9BASI</name>
<evidence type="ECO:0000313" key="8">
    <source>
        <dbReference type="Proteomes" id="UP000245768"/>
    </source>
</evidence>
<dbReference type="EMBL" id="KZ819634">
    <property type="protein sequence ID" value="PWN93349.1"/>
    <property type="molecule type" value="Genomic_DNA"/>
</dbReference>
<feature type="compositionally biased region" description="Basic and acidic residues" evidence="5">
    <location>
        <begin position="455"/>
        <end position="474"/>
    </location>
</feature>
<evidence type="ECO:0000256" key="3">
    <source>
        <dbReference type="ARBA" id="ARBA00023242"/>
    </source>
</evidence>
<dbReference type="GO" id="GO:0006457">
    <property type="term" value="P:protein folding"/>
    <property type="evidence" value="ECO:0007669"/>
    <property type="project" value="InterPro"/>
</dbReference>
<feature type="compositionally biased region" description="Basic and acidic residues" evidence="5">
    <location>
        <begin position="181"/>
        <end position="210"/>
    </location>
</feature>
<comment type="subcellular location">
    <subcellularLocation>
        <location evidence="2">Nucleus</location>
    </subcellularLocation>
</comment>
<dbReference type="PROSITE" id="PS00170">
    <property type="entry name" value="CSA_PPIASE_1"/>
    <property type="match status" value="1"/>
</dbReference>
<dbReference type="SUPFAM" id="SSF50891">
    <property type="entry name" value="Cyclophilin-like"/>
    <property type="match status" value="1"/>
</dbReference>
<dbReference type="GO" id="GO:0071013">
    <property type="term" value="C:catalytic step 2 spliceosome"/>
    <property type="evidence" value="ECO:0007669"/>
    <property type="project" value="TreeGrafter"/>
</dbReference>
<accession>A0A316YVP9</accession>
<feature type="compositionally biased region" description="Low complexity" evidence="5">
    <location>
        <begin position="260"/>
        <end position="269"/>
    </location>
</feature>
<feature type="region of interest" description="Disordered" evidence="5">
    <location>
        <begin position="181"/>
        <end position="554"/>
    </location>
</feature>
<dbReference type="InParanoid" id="A0A316YVP9"/>
<dbReference type="Gene3D" id="2.40.100.10">
    <property type="entry name" value="Cyclophilin-like"/>
    <property type="match status" value="1"/>
</dbReference>
<dbReference type="InterPro" id="IPR029000">
    <property type="entry name" value="Cyclophilin-like_dom_sf"/>
</dbReference>
<feature type="compositionally biased region" description="Basic and acidic residues" evidence="5">
    <location>
        <begin position="487"/>
        <end position="554"/>
    </location>
</feature>
<dbReference type="Pfam" id="PF00160">
    <property type="entry name" value="Pro_isomerase"/>
    <property type="match status" value="1"/>
</dbReference>
<dbReference type="PROSITE" id="PS50072">
    <property type="entry name" value="CSA_PPIASE_2"/>
    <property type="match status" value="1"/>
</dbReference>
<dbReference type="InterPro" id="IPR002130">
    <property type="entry name" value="Cyclophilin-type_PPIase_dom"/>
</dbReference>
<evidence type="ECO:0000256" key="5">
    <source>
        <dbReference type="SAM" id="MobiDB-lite"/>
    </source>
</evidence>
<evidence type="ECO:0000313" key="7">
    <source>
        <dbReference type="EMBL" id="PWN93349.1"/>
    </source>
</evidence>
<protein>
    <submittedName>
        <fullName evidence="7">Cyclophilin-like protein</fullName>
    </submittedName>
</protein>
<keyword evidence="8" id="KW-1185">Reference proteome</keyword>
<dbReference type="STRING" id="215250.A0A316YVP9"/>
<proteinExistence type="inferred from homology"/>
<evidence type="ECO:0000256" key="1">
    <source>
        <dbReference type="ARBA" id="ARBA00000971"/>
    </source>
</evidence>
<dbReference type="GeneID" id="37041783"/>
<feature type="compositionally biased region" description="Basic and acidic residues" evidence="5">
    <location>
        <begin position="382"/>
        <end position="408"/>
    </location>
</feature>
<dbReference type="CDD" id="cd01925">
    <property type="entry name" value="cyclophilin_CeCYP16-like"/>
    <property type="match status" value="1"/>
</dbReference>
<comment type="catalytic activity">
    <reaction evidence="1">
        <text>[protein]-peptidylproline (omega=180) = [protein]-peptidylproline (omega=0)</text>
        <dbReference type="Rhea" id="RHEA:16237"/>
        <dbReference type="Rhea" id="RHEA-COMP:10747"/>
        <dbReference type="Rhea" id="RHEA-COMP:10748"/>
        <dbReference type="ChEBI" id="CHEBI:83833"/>
        <dbReference type="ChEBI" id="CHEBI:83834"/>
        <dbReference type="EC" id="5.2.1.8"/>
    </reaction>
</comment>
<feature type="compositionally biased region" description="Basic and acidic residues" evidence="5">
    <location>
        <begin position="348"/>
        <end position="367"/>
    </location>
</feature>
<comment type="similarity">
    <text evidence="4">Belongs to the cyclophilin-type PPIase family. CWC27 subfamily.</text>
</comment>